<dbReference type="SUPFAM" id="SSF143011">
    <property type="entry name" value="RelE-like"/>
    <property type="match status" value="1"/>
</dbReference>
<dbReference type="Gene3D" id="3.30.2310.20">
    <property type="entry name" value="RelE-like"/>
    <property type="match status" value="1"/>
</dbReference>
<evidence type="ECO:0008006" key="3">
    <source>
        <dbReference type="Google" id="ProtNLM"/>
    </source>
</evidence>
<name>A0ABD5X3K7_9EURY</name>
<protein>
    <recommendedName>
        <fullName evidence="3">CopG family transcriptional regulator</fullName>
    </recommendedName>
</protein>
<organism evidence="1 2">
    <name type="scientific">Halovenus rubra</name>
    <dbReference type="NCBI Taxonomy" id="869890"/>
    <lineage>
        <taxon>Archaea</taxon>
        <taxon>Methanobacteriati</taxon>
        <taxon>Methanobacteriota</taxon>
        <taxon>Stenosarchaea group</taxon>
        <taxon>Halobacteria</taxon>
        <taxon>Halobacteriales</taxon>
        <taxon>Haloarculaceae</taxon>
        <taxon>Halovenus</taxon>
    </lineage>
</organism>
<evidence type="ECO:0000313" key="2">
    <source>
        <dbReference type="Proteomes" id="UP001596414"/>
    </source>
</evidence>
<proteinExistence type="predicted"/>
<evidence type="ECO:0000313" key="1">
    <source>
        <dbReference type="EMBL" id="MFC7125675.1"/>
    </source>
</evidence>
<reference evidence="1 2" key="1">
    <citation type="journal article" date="2014" name="Int. J. Syst. Evol. Microbiol.">
        <title>Complete genome sequence of Corynebacterium casei LMG S-19264T (=DSM 44701T), isolated from a smear-ripened cheese.</title>
        <authorList>
            <consortium name="US DOE Joint Genome Institute (JGI-PGF)"/>
            <person name="Walter F."/>
            <person name="Albersmeier A."/>
            <person name="Kalinowski J."/>
            <person name="Ruckert C."/>
        </authorList>
    </citation>
    <scope>NUCLEOTIDE SEQUENCE [LARGE SCALE GENOMIC DNA]</scope>
    <source>
        <strain evidence="1 2">CGMCC 4.7215</strain>
    </source>
</reference>
<dbReference type="AlphaFoldDB" id="A0ABD5X3K7"/>
<gene>
    <name evidence="1" type="ORF">ACFQJ7_06435</name>
</gene>
<dbReference type="EMBL" id="JBHSZQ010000008">
    <property type="protein sequence ID" value="MFC7125675.1"/>
    <property type="molecule type" value="Genomic_DNA"/>
</dbReference>
<dbReference type="InterPro" id="IPR035093">
    <property type="entry name" value="RelE/ParE_toxin_dom_sf"/>
</dbReference>
<sequence length="174" mass="19921">MTDTVDSETVSVELDEELLAEIEDRYEDLGYASVEAVFEHAAVDAVRHPEFDRSDLRAMLTSEVEIQEERLFTSETVTGDIGVERPDIDANAWDWMLTETAVDDLNRRDDYAKERIVTELDALVSGEWRNPTEDLDDLAEAPHDKLLIGPFRLGCRVDHEKQLLYVLHIRMRGS</sequence>
<comment type="caution">
    <text evidence="1">The sequence shown here is derived from an EMBL/GenBank/DDBJ whole genome shotgun (WGS) entry which is preliminary data.</text>
</comment>
<dbReference type="RefSeq" id="WP_267636935.1">
    <property type="nucleotide sequence ID" value="NZ_JAODIY010000008.1"/>
</dbReference>
<dbReference type="Proteomes" id="UP001596414">
    <property type="component" value="Unassembled WGS sequence"/>
</dbReference>
<accession>A0ABD5X3K7</accession>